<name>A0A6F8PH65_9VIRU</name>
<dbReference type="Pfam" id="PF25629">
    <property type="entry name" value="Fimo_NCAP"/>
    <property type="match status" value="1"/>
</dbReference>
<reference evidence="4" key="1">
    <citation type="journal article" date="2020" name="Phytopathology">
        <title>Perilla mosaic virus is a highly divergent emaravirus transmitted by Shevtchenkella sp. (Acari: Eriophyidae).</title>
        <authorList>
            <person name="Kubota K."/>
            <person name="Usugi T."/>
            <person name="Tomitaka Y."/>
            <person name="Shimomoto Y."/>
            <person name="Takeuchi S."/>
            <person name="Kadono F."/>
            <person name="Yanagisawa H."/>
            <person name="Chiaki Y."/>
            <person name="Tsuda S."/>
        </authorList>
    </citation>
    <scope>NUCLEOTIDE SEQUENCE</scope>
    <source>
        <strain evidence="4">Kochi_Nankoku_2011</strain>
    </source>
</reference>
<dbReference type="RefSeq" id="YP_010840050.1">
    <property type="nucleotide sequence ID" value="NC_078365.1"/>
</dbReference>
<dbReference type="Proteomes" id="UP000678595">
    <property type="component" value="Genome"/>
</dbReference>
<evidence type="ECO:0000256" key="2">
    <source>
        <dbReference type="ARBA" id="ARBA00022561"/>
    </source>
</evidence>
<gene>
    <name evidence="4" type="primary">P3a</name>
</gene>
<dbReference type="KEGG" id="vg:80550477"/>
<evidence type="ECO:0000313" key="5">
    <source>
        <dbReference type="Proteomes" id="UP000678595"/>
    </source>
</evidence>
<keyword evidence="3" id="KW-0946">Virion</keyword>
<evidence type="ECO:0000313" key="4">
    <source>
        <dbReference type="EMBL" id="BBM96179.1"/>
    </source>
</evidence>
<keyword evidence="5" id="KW-1185">Reference proteome</keyword>
<protein>
    <submittedName>
        <fullName evidence="4">Putative nucleocapsid protein</fullName>
    </submittedName>
</protein>
<comment type="subcellular location">
    <subcellularLocation>
        <location evidence="1">Virion</location>
    </subcellularLocation>
</comment>
<accession>A0A6F8PH65</accession>
<evidence type="ECO:0000256" key="3">
    <source>
        <dbReference type="ARBA" id="ARBA00022844"/>
    </source>
</evidence>
<dbReference type="GO" id="GO:0019013">
    <property type="term" value="C:viral nucleocapsid"/>
    <property type="evidence" value="ECO:0007669"/>
    <property type="project" value="UniProtKB-KW"/>
</dbReference>
<dbReference type="GeneID" id="80550477"/>
<evidence type="ECO:0000256" key="1">
    <source>
        <dbReference type="ARBA" id="ARBA00004328"/>
    </source>
</evidence>
<keyword evidence="2" id="KW-0167">Capsid protein</keyword>
<keyword evidence="4" id="KW-0543">Viral nucleoprotein</keyword>
<sequence length="265" mass="30142">MSTKIKRYSGKTMMDFDLKKSSVKEFKPTGVVPRQIIDFKPIEYRADAAQFKNLYEGLLETKIESQSRDMEIDFGTPSKVYIIHNLANPGGDESILSFSKYSSILGYCAFRMKHAVVFDWIQGRYVPEGTLIPQDLTNRLAESVGLRNDSRLYLLYVQGVEFLFELLPEEALAISLWKANNAERIGLKGTKEENAKNIIAKVVKVMHKHSFGQGVEGCKKVLSILNKTNVLNYYKELSEKFEKSGLSVNYSEIFNELSSQFSSLF</sequence>
<organism evidence="4 5">
    <name type="scientific">Perilla mosaic virus</name>
    <dbReference type="NCBI Taxonomy" id="2483037"/>
    <lineage>
        <taxon>Viruses</taxon>
        <taxon>Riboviria</taxon>
        <taxon>Orthornavirae</taxon>
        <taxon>Negarnaviricota</taxon>
        <taxon>Polyploviricotina</taxon>
        <taxon>Bunyaviricetes</taxon>
        <taxon>Elliovirales</taxon>
        <taxon>Fimoviridae</taxon>
        <taxon>Emaravirus</taxon>
        <taxon>Emaravirus perillae</taxon>
    </lineage>
</organism>
<proteinExistence type="predicted"/>
<dbReference type="InterPro" id="IPR057839">
    <property type="entry name" value="Fimo_NCAP"/>
</dbReference>
<dbReference type="EMBL" id="LC496092">
    <property type="protein sequence ID" value="BBM96179.1"/>
    <property type="molecule type" value="Genomic_RNA"/>
</dbReference>